<evidence type="ECO:0000256" key="2">
    <source>
        <dbReference type="ARBA" id="ARBA00022704"/>
    </source>
</evidence>
<evidence type="ECO:0000259" key="4">
    <source>
        <dbReference type="Pfam" id="PF16845"/>
    </source>
</evidence>
<dbReference type="Pfam" id="PF16845">
    <property type="entry name" value="SQAPI"/>
    <property type="match status" value="1"/>
</dbReference>
<dbReference type="PANTHER" id="PTHR47364">
    <property type="entry name" value="CYSTEINE PROTEINASE INHIBITOR 5"/>
    <property type="match status" value="1"/>
</dbReference>
<dbReference type="InterPro" id="IPR046350">
    <property type="entry name" value="Cystatin_sf"/>
</dbReference>
<keyword evidence="3" id="KW-0732">Signal</keyword>
<gene>
    <name evidence="5" type="ORF">LTRI10_LOCUS9826</name>
</gene>
<proteinExistence type="predicted"/>
<evidence type="ECO:0000256" key="1">
    <source>
        <dbReference type="ARBA" id="ARBA00022690"/>
    </source>
</evidence>
<dbReference type="SUPFAM" id="SSF54403">
    <property type="entry name" value="Cystatin/monellin"/>
    <property type="match status" value="1"/>
</dbReference>
<dbReference type="GO" id="GO:0004869">
    <property type="term" value="F:cysteine-type endopeptidase inhibitor activity"/>
    <property type="evidence" value="ECO:0007669"/>
    <property type="project" value="UniProtKB-KW"/>
</dbReference>
<reference evidence="5 6" key="1">
    <citation type="submission" date="2024-04" db="EMBL/GenBank/DDBJ databases">
        <authorList>
            <person name="Fracassetti M."/>
        </authorList>
    </citation>
    <scope>NUCLEOTIDE SEQUENCE [LARGE SCALE GENOMIC DNA]</scope>
</reference>
<evidence type="ECO:0000256" key="3">
    <source>
        <dbReference type="SAM" id="SignalP"/>
    </source>
</evidence>
<feature type="chain" id="PRO_5043909448" description="Cystatin domain-containing protein" evidence="3">
    <location>
        <begin position="22"/>
        <end position="122"/>
    </location>
</feature>
<feature type="signal peptide" evidence="3">
    <location>
        <begin position="1"/>
        <end position="21"/>
    </location>
</feature>
<organism evidence="5 6">
    <name type="scientific">Linum trigynum</name>
    <dbReference type="NCBI Taxonomy" id="586398"/>
    <lineage>
        <taxon>Eukaryota</taxon>
        <taxon>Viridiplantae</taxon>
        <taxon>Streptophyta</taxon>
        <taxon>Embryophyta</taxon>
        <taxon>Tracheophyta</taxon>
        <taxon>Spermatophyta</taxon>
        <taxon>Magnoliopsida</taxon>
        <taxon>eudicotyledons</taxon>
        <taxon>Gunneridae</taxon>
        <taxon>Pentapetalae</taxon>
        <taxon>rosids</taxon>
        <taxon>fabids</taxon>
        <taxon>Malpighiales</taxon>
        <taxon>Linaceae</taxon>
        <taxon>Linum</taxon>
    </lineage>
</organism>
<keyword evidence="6" id="KW-1185">Reference proteome</keyword>
<dbReference type="CDD" id="cd00042">
    <property type="entry name" value="CY"/>
    <property type="match status" value="1"/>
</dbReference>
<evidence type="ECO:0000313" key="6">
    <source>
        <dbReference type="Proteomes" id="UP001497516"/>
    </source>
</evidence>
<evidence type="ECO:0000313" key="5">
    <source>
        <dbReference type="EMBL" id="CAL1363226.1"/>
    </source>
</evidence>
<accession>A0AAV2D293</accession>
<keyword evidence="2" id="KW-0789">Thiol protease inhibitor</keyword>
<name>A0AAV2D293_9ROSI</name>
<dbReference type="Gene3D" id="3.10.450.10">
    <property type="match status" value="1"/>
</dbReference>
<protein>
    <recommendedName>
        <fullName evidence="4">Cystatin domain-containing protein</fullName>
    </recommendedName>
</protein>
<dbReference type="InterPro" id="IPR000010">
    <property type="entry name" value="Cystatin_dom"/>
</dbReference>
<feature type="domain" description="Cystatin" evidence="4">
    <location>
        <begin position="30"/>
        <end position="111"/>
    </location>
</feature>
<dbReference type="AlphaFoldDB" id="A0AAV2D293"/>
<dbReference type="Proteomes" id="UP001497516">
    <property type="component" value="Chromosome 10"/>
</dbReference>
<keyword evidence="1" id="KW-0646">Protease inhibitor</keyword>
<dbReference type="PANTHER" id="PTHR47364:SF2">
    <property type="entry name" value="CYSTEINE PROTEINASE INHIBITOR 5"/>
    <property type="match status" value="1"/>
</dbReference>
<sequence>MRPITFLVAITTVALILSTTGASFDRWEPIKNLKDEHIKEIAEFAVQYNNLISIRSLQLVKVQKGKIQQVAGKNYLLIVAAVTPEEGHMVHLYETLVHESISNAKELILFRPFRGSTPTIKN</sequence>
<dbReference type="EMBL" id="OZ034814">
    <property type="protein sequence ID" value="CAL1363226.1"/>
    <property type="molecule type" value="Genomic_DNA"/>
</dbReference>